<dbReference type="InterPro" id="IPR017853">
    <property type="entry name" value="GH"/>
</dbReference>
<keyword evidence="3" id="KW-1185">Reference proteome</keyword>
<gene>
    <name evidence="2" type="ORF">WN71_029085</name>
</gene>
<dbReference type="InterPro" id="IPR006047">
    <property type="entry name" value="GH13_cat_dom"/>
</dbReference>
<dbReference type="EMBL" id="LAVA02000082">
    <property type="protein sequence ID" value="OIJ64419.1"/>
    <property type="molecule type" value="Genomic_DNA"/>
</dbReference>
<dbReference type="Gene3D" id="3.20.20.80">
    <property type="entry name" value="Glycosidases"/>
    <property type="match status" value="1"/>
</dbReference>
<sequence>MTVIYEINTLLWLGELTARYGHPVTLGEVPGEVWDEVARPGVDTVWLMGVWERSPAGLEIALGNEELLSSFRQALPGLTTADIAGSPYCVRDYVVDARLGGPAGLAVARGELAARGLRLILDLVPNHVAPDHPWLTRRPSCLVQGTADDLARDPGGFLEVGGRVFARGRDPYFPAWPDVVQLDAFSDDLREALVDTLVSIGDQADGVRCDMAMLLMNDVFAKTWGDRAGDAPVEDFWPYVIPRVRARHPEMLFVAEAYWDLEWALQQQGFDHCYDKRLYDRLVNEDAAAVRGHLQAGLDYQRGLVRFLENHDEPRAAAVLPGARERAAAVAVATLPGATLWHEGQFEGRRVRVPVFLSRRPEEPADESLRAFHDRLVAAVAPVRTGDWRPLDVTGWPDNETHRDLLAWCWENGPERTLVVVNFADHPSQGRVGLPFDDLRGREWTLSGLLDDSVYARSGDELAQSGLFVSLEPWHWHVLSVHG</sequence>
<feature type="domain" description="Glycosyl hydrolase family 13 catalytic" evidence="1">
    <location>
        <begin position="65"/>
        <end position="373"/>
    </location>
</feature>
<organism evidence="2 3">
    <name type="scientific">Streptomyces mangrovisoli</name>
    <dbReference type="NCBI Taxonomy" id="1428628"/>
    <lineage>
        <taxon>Bacteria</taxon>
        <taxon>Bacillati</taxon>
        <taxon>Actinomycetota</taxon>
        <taxon>Actinomycetes</taxon>
        <taxon>Kitasatosporales</taxon>
        <taxon>Streptomycetaceae</taxon>
        <taxon>Streptomyces</taxon>
    </lineage>
</organism>
<dbReference type="PANTHER" id="PTHR47786">
    <property type="entry name" value="ALPHA-1,4-GLUCAN:MALTOSE-1-PHOSPHATE MALTOSYLTRANSFERASE"/>
    <property type="match status" value="1"/>
</dbReference>
<proteinExistence type="predicted"/>
<dbReference type="RefSeq" id="WP_046592374.1">
    <property type="nucleotide sequence ID" value="NZ_LAVA02000082.1"/>
</dbReference>
<accession>A0A1J4NQ35</accession>
<dbReference type="SMART" id="SM00642">
    <property type="entry name" value="Aamy"/>
    <property type="match status" value="1"/>
</dbReference>
<dbReference type="CDD" id="cd11347">
    <property type="entry name" value="AmyAc_1"/>
    <property type="match status" value="1"/>
</dbReference>
<evidence type="ECO:0000259" key="1">
    <source>
        <dbReference type="SMART" id="SM00642"/>
    </source>
</evidence>
<dbReference type="GO" id="GO:0005975">
    <property type="term" value="P:carbohydrate metabolic process"/>
    <property type="evidence" value="ECO:0007669"/>
    <property type="project" value="InterPro"/>
</dbReference>
<comment type="caution">
    <text evidence="2">The sequence shown here is derived from an EMBL/GenBank/DDBJ whole genome shotgun (WGS) entry which is preliminary data.</text>
</comment>
<evidence type="ECO:0000313" key="3">
    <source>
        <dbReference type="Proteomes" id="UP000034196"/>
    </source>
</evidence>
<protein>
    <submittedName>
        <fullName evidence="2">Alpha-amylase</fullName>
    </submittedName>
</protein>
<reference evidence="2" key="1">
    <citation type="submission" date="2016-10" db="EMBL/GenBank/DDBJ databases">
        <title>Genome sequence of Streptomyces mangrovisoli MUSC 149.</title>
        <authorList>
            <person name="Lee L.-H."/>
            <person name="Ser H.-L."/>
        </authorList>
    </citation>
    <scope>NUCLEOTIDE SEQUENCE [LARGE SCALE GENOMIC DNA]</scope>
    <source>
        <strain evidence="2">MUSC 149</strain>
    </source>
</reference>
<dbReference type="PANTHER" id="PTHR47786:SF2">
    <property type="entry name" value="GLYCOSYL HYDROLASE FAMILY 13 CATALYTIC DOMAIN-CONTAINING PROTEIN"/>
    <property type="match status" value="1"/>
</dbReference>
<dbReference type="AlphaFoldDB" id="A0A1J4NQ35"/>
<dbReference type="Proteomes" id="UP000034196">
    <property type="component" value="Unassembled WGS sequence"/>
</dbReference>
<evidence type="ECO:0000313" key="2">
    <source>
        <dbReference type="EMBL" id="OIJ64419.1"/>
    </source>
</evidence>
<dbReference type="STRING" id="1428628.WN71_029085"/>
<dbReference type="SUPFAM" id="SSF51445">
    <property type="entry name" value="(Trans)glycosidases"/>
    <property type="match status" value="1"/>
</dbReference>
<name>A0A1J4NQ35_9ACTN</name>
<dbReference type="OrthoDB" id="9802433at2"/>